<evidence type="ECO:0000256" key="1">
    <source>
        <dbReference type="ARBA" id="ARBA00000085"/>
    </source>
</evidence>
<keyword evidence="6" id="KW-0808">Transferase</keyword>
<dbReference type="Gene3D" id="3.40.50.2300">
    <property type="match status" value="2"/>
</dbReference>
<dbReference type="PROSITE" id="PS50894">
    <property type="entry name" value="HPT"/>
    <property type="match status" value="1"/>
</dbReference>
<evidence type="ECO:0000256" key="8">
    <source>
        <dbReference type="ARBA" id="ARBA00022741"/>
    </source>
</evidence>
<reference evidence="20 21" key="1">
    <citation type="submission" date="2023-11" db="EMBL/GenBank/DDBJ databases">
        <title>Paucibacter sp. nov., isolated from fresh soil in Korea.</title>
        <authorList>
            <person name="Le N.T.T."/>
        </authorList>
    </citation>
    <scope>NUCLEOTIDE SEQUENCE [LARGE SCALE GENOMIC DNA]</scope>
    <source>
        <strain evidence="20 21">R3-3</strain>
    </source>
</reference>
<evidence type="ECO:0000259" key="17">
    <source>
        <dbReference type="PROSITE" id="PS50110"/>
    </source>
</evidence>
<comment type="caution">
    <text evidence="20">The sequence shown here is derived from an EMBL/GenBank/DDBJ whole genome shotgun (WGS) entry which is preliminary data.</text>
</comment>
<name>A0ABU5DLC2_9BURK</name>
<evidence type="ECO:0000256" key="4">
    <source>
        <dbReference type="ARBA" id="ARBA00022475"/>
    </source>
</evidence>
<dbReference type="Pfam" id="PF01627">
    <property type="entry name" value="Hpt"/>
    <property type="match status" value="1"/>
</dbReference>
<dbReference type="PROSITE" id="PS50110">
    <property type="entry name" value="RESPONSE_REGULATORY"/>
    <property type="match status" value="2"/>
</dbReference>
<dbReference type="CDD" id="cd06225">
    <property type="entry name" value="HAMP"/>
    <property type="match status" value="1"/>
</dbReference>
<dbReference type="Pfam" id="PF00512">
    <property type="entry name" value="HisKA"/>
    <property type="match status" value="1"/>
</dbReference>
<keyword evidence="13" id="KW-0472">Membrane</keyword>
<dbReference type="InterPro" id="IPR003661">
    <property type="entry name" value="HisK_dim/P_dom"/>
</dbReference>
<feature type="modified residue" description="4-aspartylphosphate" evidence="15">
    <location>
        <position position="646"/>
    </location>
</feature>
<dbReference type="Gene3D" id="6.10.340.10">
    <property type="match status" value="1"/>
</dbReference>
<dbReference type="InterPro" id="IPR008207">
    <property type="entry name" value="Sig_transdc_His_kin_Hpt_dom"/>
</dbReference>
<dbReference type="Pfam" id="PF00072">
    <property type="entry name" value="Response_reg"/>
    <property type="match status" value="2"/>
</dbReference>
<dbReference type="Gene3D" id="3.30.565.10">
    <property type="entry name" value="Histidine kinase-like ATPase, C-terminal domain"/>
    <property type="match status" value="1"/>
</dbReference>
<dbReference type="InterPro" id="IPR003660">
    <property type="entry name" value="HAMP_dom"/>
</dbReference>
<dbReference type="PROSITE" id="PS50885">
    <property type="entry name" value="HAMP"/>
    <property type="match status" value="1"/>
</dbReference>
<dbReference type="Proteomes" id="UP001285263">
    <property type="component" value="Unassembled WGS sequence"/>
</dbReference>
<keyword evidence="9" id="KW-0418">Kinase</keyword>
<evidence type="ECO:0000256" key="12">
    <source>
        <dbReference type="ARBA" id="ARBA00023012"/>
    </source>
</evidence>
<dbReference type="PANTHER" id="PTHR45339">
    <property type="entry name" value="HYBRID SIGNAL TRANSDUCTION HISTIDINE KINASE J"/>
    <property type="match status" value="1"/>
</dbReference>
<dbReference type="Gene3D" id="1.20.120.160">
    <property type="entry name" value="HPT domain"/>
    <property type="match status" value="1"/>
</dbReference>
<dbReference type="InterPro" id="IPR011006">
    <property type="entry name" value="CheY-like_superfamily"/>
</dbReference>
<gene>
    <name evidence="20" type="ORF">SNE35_18630</name>
</gene>
<feature type="domain" description="HAMP" evidence="18">
    <location>
        <begin position="110"/>
        <end position="165"/>
    </location>
</feature>
<feature type="modified residue" description="4-aspartylphosphate" evidence="15">
    <location>
        <position position="501"/>
    </location>
</feature>
<keyword evidence="12" id="KW-0902">Two-component regulatory system</keyword>
<evidence type="ECO:0000256" key="15">
    <source>
        <dbReference type="PROSITE-ProRule" id="PRU00169"/>
    </source>
</evidence>
<keyword evidence="7" id="KW-0812">Transmembrane</keyword>
<evidence type="ECO:0000256" key="7">
    <source>
        <dbReference type="ARBA" id="ARBA00022692"/>
    </source>
</evidence>
<dbReference type="CDD" id="cd17546">
    <property type="entry name" value="REC_hyHK_CKI1_RcsC-like"/>
    <property type="match status" value="2"/>
</dbReference>
<evidence type="ECO:0000313" key="20">
    <source>
        <dbReference type="EMBL" id="MDY0746536.1"/>
    </source>
</evidence>
<dbReference type="SMART" id="SM00388">
    <property type="entry name" value="HisKA"/>
    <property type="match status" value="1"/>
</dbReference>
<dbReference type="CDD" id="cd00082">
    <property type="entry name" value="HisKA"/>
    <property type="match status" value="1"/>
</dbReference>
<dbReference type="InterPro" id="IPR036890">
    <property type="entry name" value="HATPase_C_sf"/>
</dbReference>
<evidence type="ECO:0000256" key="3">
    <source>
        <dbReference type="ARBA" id="ARBA00012438"/>
    </source>
</evidence>
<dbReference type="InterPro" id="IPR003594">
    <property type="entry name" value="HATPase_dom"/>
</dbReference>
<keyword evidence="21" id="KW-1185">Reference proteome</keyword>
<dbReference type="SUPFAM" id="SSF52172">
    <property type="entry name" value="CheY-like"/>
    <property type="match status" value="2"/>
</dbReference>
<dbReference type="InterPro" id="IPR036641">
    <property type="entry name" value="HPT_dom_sf"/>
</dbReference>
<feature type="domain" description="HPt" evidence="19">
    <location>
        <begin position="766"/>
        <end position="858"/>
    </location>
</feature>
<evidence type="ECO:0000256" key="14">
    <source>
        <dbReference type="PROSITE-ProRule" id="PRU00110"/>
    </source>
</evidence>
<evidence type="ECO:0000259" key="16">
    <source>
        <dbReference type="PROSITE" id="PS50109"/>
    </source>
</evidence>
<proteinExistence type="predicted"/>
<dbReference type="InterPro" id="IPR036097">
    <property type="entry name" value="HisK_dim/P_sf"/>
</dbReference>
<evidence type="ECO:0000256" key="9">
    <source>
        <dbReference type="ARBA" id="ARBA00022777"/>
    </source>
</evidence>
<organism evidence="20 21">
    <name type="scientific">Roseateles agri</name>
    <dbReference type="NCBI Taxonomy" id="3098619"/>
    <lineage>
        <taxon>Bacteria</taxon>
        <taxon>Pseudomonadati</taxon>
        <taxon>Pseudomonadota</taxon>
        <taxon>Betaproteobacteria</taxon>
        <taxon>Burkholderiales</taxon>
        <taxon>Sphaerotilaceae</taxon>
        <taxon>Roseateles</taxon>
    </lineage>
</organism>
<keyword evidence="5 15" id="KW-0597">Phosphoprotein</keyword>
<dbReference type="PROSITE" id="PS50109">
    <property type="entry name" value="HIS_KIN"/>
    <property type="match status" value="1"/>
</dbReference>
<evidence type="ECO:0000259" key="18">
    <source>
        <dbReference type="PROSITE" id="PS50885"/>
    </source>
</evidence>
<evidence type="ECO:0000256" key="11">
    <source>
        <dbReference type="ARBA" id="ARBA00022989"/>
    </source>
</evidence>
<sequence>MWRFDKESLQKNIESEMKAPVTRIVVRQSKDDSVYAEASSFANLGSTELVTRFPLMFKTEGKLVRIADVEVVSSRAAMIAELRDLVVRRVAETAILVALLVPTLSYSLFKLVLKPLRTLQRALDDAAQEGAEAGLSQLTSTRQDELGHLMRSFNKIAQRLSSDLKRRMAAEQTATQAYEQQQVLMRALEQSRREAEQASEAKTTFLANMSHEIRTPMNAVLGLSHLLKQMGLEPKQQHYVNRMQQAGQHLLGVVNDILDFSKVEAGKLNIEEVDMNLDEVLDNLATVIAAKTQAKGLELIFDVAPDVPNALIGDPLRLGQILINYASNAVKFTEQGEIVVAARVVEDIEDDVLLRFSVRDTGIGLTPAQIDRLFQSFEQADTSTTRRYGGTGLGLAISKHLAELMGGRVGVSSEEGKGSTFWFTARLKKREGAVTRVNPLTDIRGRRVLVVDDNAPAREVMSVMLEALSFKVSTAASGMQALEEIKSADGGDEPFDAVLLDWQMPGMDGIETARAIRATALRQTPRLMMVTGHGHEELVNSARQAGMEQVLLKPVNQSTLFDSVIQMFSDGRETREETAAQQAATAPEQLARLRGMHILLVEDNEINREVAAGLMDFIGVQVDMAENGVEALQQAQLRPYDIVLMDMQMPVMDGVTASREILKIERLQSLKIIAMTANAGEADQERCREAGMVDFVAKPIDPDDLWRALLRWAPDTLADTVLDAAPAAVASPAEPAPQAPAAQQGLAGATIPGLDITLGLRRVLGQESLYLSLLRKFATSQRQAATHIREALQHQDLATAQRLAHTLKGVSGNIGATGVHRMATEIDGLLHGDPAQVDALLGPLEAGLSELVAALQAHFAVMDGAPQAVEAKADAGMPAPAALEQLRLLIADDDPEASAWLQQHDGTLRRVLGEHHDGLVRALEDYDFETAQALLPAAH</sequence>
<accession>A0ABU5DLC2</accession>
<feature type="domain" description="Histidine kinase" evidence="16">
    <location>
        <begin position="208"/>
        <end position="429"/>
    </location>
</feature>
<dbReference type="PANTHER" id="PTHR45339:SF1">
    <property type="entry name" value="HYBRID SIGNAL TRANSDUCTION HISTIDINE KINASE J"/>
    <property type="match status" value="1"/>
</dbReference>
<dbReference type="EC" id="2.7.13.3" evidence="3"/>
<evidence type="ECO:0000256" key="10">
    <source>
        <dbReference type="ARBA" id="ARBA00022840"/>
    </source>
</evidence>
<feature type="domain" description="Response regulatory" evidence="17">
    <location>
        <begin position="597"/>
        <end position="713"/>
    </location>
</feature>
<keyword evidence="4" id="KW-1003">Cell membrane</keyword>
<dbReference type="SUPFAM" id="SSF47226">
    <property type="entry name" value="Histidine-containing phosphotransfer domain, HPT domain"/>
    <property type="match status" value="1"/>
</dbReference>
<dbReference type="InterPro" id="IPR004358">
    <property type="entry name" value="Sig_transdc_His_kin-like_C"/>
</dbReference>
<protein>
    <recommendedName>
        <fullName evidence="3">histidine kinase</fullName>
        <ecNumber evidence="3">2.7.13.3</ecNumber>
    </recommendedName>
</protein>
<evidence type="ECO:0000256" key="5">
    <source>
        <dbReference type="ARBA" id="ARBA00022553"/>
    </source>
</evidence>
<comment type="catalytic activity">
    <reaction evidence="1">
        <text>ATP + protein L-histidine = ADP + protein N-phospho-L-histidine.</text>
        <dbReference type="EC" id="2.7.13.3"/>
    </reaction>
</comment>
<dbReference type="SUPFAM" id="SSF55874">
    <property type="entry name" value="ATPase domain of HSP90 chaperone/DNA topoisomerase II/histidine kinase"/>
    <property type="match status" value="1"/>
</dbReference>
<dbReference type="PRINTS" id="PR00344">
    <property type="entry name" value="BCTRLSENSOR"/>
</dbReference>
<dbReference type="EMBL" id="JAXCLA010000006">
    <property type="protein sequence ID" value="MDY0746536.1"/>
    <property type="molecule type" value="Genomic_DNA"/>
</dbReference>
<dbReference type="SUPFAM" id="SSF47384">
    <property type="entry name" value="Homodimeric domain of signal transducing histidine kinase"/>
    <property type="match status" value="1"/>
</dbReference>
<dbReference type="InterPro" id="IPR001789">
    <property type="entry name" value="Sig_transdc_resp-reg_receiver"/>
</dbReference>
<dbReference type="SMART" id="SM00448">
    <property type="entry name" value="REC"/>
    <property type="match status" value="2"/>
</dbReference>
<dbReference type="Pfam" id="PF02518">
    <property type="entry name" value="HATPase_c"/>
    <property type="match status" value="1"/>
</dbReference>
<dbReference type="CDD" id="cd16922">
    <property type="entry name" value="HATPase_EvgS-ArcB-TorS-like"/>
    <property type="match status" value="1"/>
</dbReference>
<feature type="modified residue" description="Phosphohistidine" evidence="14">
    <location>
        <position position="805"/>
    </location>
</feature>
<dbReference type="SMART" id="SM00387">
    <property type="entry name" value="HATPase_c"/>
    <property type="match status" value="1"/>
</dbReference>
<evidence type="ECO:0000313" key="21">
    <source>
        <dbReference type="Proteomes" id="UP001285263"/>
    </source>
</evidence>
<evidence type="ECO:0000256" key="6">
    <source>
        <dbReference type="ARBA" id="ARBA00022679"/>
    </source>
</evidence>
<dbReference type="Gene3D" id="1.10.287.130">
    <property type="match status" value="1"/>
</dbReference>
<dbReference type="InterPro" id="IPR005467">
    <property type="entry name" value="His_kinase_dom"/>
</dbReference>
<keyword evidence="10" id="KW-0067">ATP-binding</keyword>
<evidence type="ECO:0000256" key="13">
    <source>
        <dbReference type="ARBA" id="ARBA00023136"/>
    </source>
</evidence>
<feature type="domain" description="Response regulatory" evidence="17">
    <location>
        <begin position="447"/>
        <end position="568"/>
    </location>
</feature>
<keyword evidence="8" id="KW-0547">Nucleotide-binding</keyword>
<dbReference type="Pfam" id="PF00672">
    <property type="entry name" value="HAMP"/>
    <property type="match status" value="1"/>
</dbReference>
<evidence type="ECO:0000259" key="19">
    <source>
        <dbReference type="PROSITE" id="PS50894"/>
    </source>
</evidence>
<comment type="subcellular location">
    <subcellularLocation>
        <location evidence="2">Cell membrane</location>
        <topology evidence="2">Multi-pass membrane protein</topology>
    </subcellularLocation>
</comment>
<keyword evidence="11" id="KW-1133">Transmembrane helix</keyword>
<evidence type="ECO:0000256" key="2">
    <source>
        <dbReference type="ARBA" id="ARBA00004651"/>
    </source>
</evidence>